<dbReference type="EMBL" id="JACEGQ020000017">
    <property type="protein sequence ID" value="KAH8483575.1"/>
    <property type="molecule type" value="Genomic_DNA"/>
</dbReference>
<name>A0A8T2WQH5_POPDE</name>
<comment type="caution">
    <text evidence="1">The sequence shown here is derived from an EMBL/GenBank/DDBJ whole genome shotgun (WGS) entry which is preliminary data.</text>
</comment>
<evidence type="ECO:0000313" key="2">
    <source>
        <dbReference type="Proteomes" id="UP000807159"/>
    </source>
</evidence>
<dbReference type="PANTHER" id="PTHR36617">
    <property type="entry name" value="PROTEIN, PUTATIVE-RELATED"/>
    <property type="match status" value="1"/>
</dbReference>
<proteinExistence type="predicted"/>
<gene>
    <name evidence="1" type="ORF">H0E87_028105</name>
</gene>
<organism evidence="1 2">
    <name type="scientific">Populus deltoides</name>
    <name type="common">Eastern poplar</name>
    <name type="synonym">Eastern cottonwood</name>
    <dbReference type="NCBI Taxonomy" id="3696"/>
    <lineage>
        <taxon>Eukaryota</taxon>
        <taxon>Viridiplantae</taxon>
        <taxon>Streptophyta</taxon>
        <taxon>Embryophyta</taxon>
        <taxon>Tracheophyta</taxon>
        <taxon>Spermatophyta</taxon>
        <taxon>Magnoliopsida</taxon>
        <taxon>eudicotyledons</taxon>
        <taxon>Gunneridae</taxon>
        <taxon>Pentapetalae</taxon>
        <taxon>rosids</taxon>
        <taxon>fabids</taxon>
        <taxon>Malpighiales</taxon>
        <taxon>Salicaceae</taxon>
        <taxon>Saliceae</taxon>
        <taxon>Populus</taxon>
    </lineage>
</organism>
<dbReference type="Proteomes" id="UP000807159">
    <property type="component" value="Chromosome 17"/>
</dbReference>
<reference evidence="1" key="1">
    <citation type="journal article" date="2021" name="J. Hered.">
        <title>Genome Assembly of Salicaceae Populus deltoides (Eastern Cottonwood) I-69 Based on Nanopore Sequencing and Hi-C Technologies.</title>
        <authorList>
            <person name="Bai S."/>
            <person name="Wu H."/>
            <person name="Zhang J."/>
            <person name="Pan Z."/>
            <person name="Zhao W."/>
            <person name="Li Z."/>
            <person name="Tong C."/>
        </authorList>
    </citation>
    <scope>NUCLEOTIDE SEQUENCE</scope>
    <source>
        <tissue evidence="1">Leaf</tissue>
    </source>
</reference>
<dbReference type="PANTHER" id="PTHR36617:SF5">
    <property type="entry name" value="OS05G0421675 PROTEIN"/>
    <property type="match status" value="1"/>
</dbReference>
<keyword evidence="2" id="KW-1185">Reference proteome</keyword>
<sequence length="134" mass="15722">MGSPYFMLKYDREGFFTAIKDNLRYKVGGGRSILFWRDCWLSNKLLMEGFTCPYKLSTNPCGKIMEMGEWREGLLSVVQLNKANKWVWSNILDENYTVKSDQDARMADIQKQIESLEDLSEARELLFERRGCTR</sequence>
<dbReference type="AlphaFoldDB" id="A0A8T2WQH5"/>
<protein>
    <submittedName>
        <fullName evidence="1">Uncharacterized protein</fullName>
    </submittedName>
</protein>
<evidence type="ECO:0000313" key="1">
    <source>
        <dbReference type="EMBL" id="KAH8483575.1"/>
    </source>
</evidence>
<accession>A0A8T2WQH5</accession>